<sequence length="627" mass="68707">MEKKGSNGSDDHNVNPDGVDENTALLHLPGTLRRRRRQEQQQHQDDNHENANPFPFGSLGSIGELQDQIGELAHDLVTFEPANPEDLARELEVFHNDRAPSDRLSGLSGNLADDLAEATPGPVLEVRIEEPESHRSGGTSVLEGLTYPDMQVIESHYTEAPEKLGCVALAVLIFYNVSGGPFGVETTVRAGGFFYALLGFLLFPFIWSVQEALMTAELGTAFVEASGGVAWVEEAFGPGAGWMSGYLGWIAGATDNAIYPVLFLDYLFQVFGNDSQEINPVVRFVLLSATSITLAYINWRGLPMVGKMSVGICLLAMSPFVILVVFGSFKCNPSRWFKMPSRNIRAIVEGLDDDVAGGFFPYSSFGGVLWRPYLNNLFWNLNSFDAAGTLVAELDNTALFLKAMVIATALVISCYFFPLLIAIGAGDSEQSDWTNGYLAAVNAEIVGPWLGAWTVFAAGISNIAMFQAELSSDAFQLMGMADRGHLPKIFSKRSRHGTPTWGLIVGTAVIVSMGVSNLDQLVEMLNFNYALSLLLEYAAFFKLRISKPDLERPYRIPLNTFGCVLFFFPAIAATLVVMSLATFATFYFAIGSWMTGALIFYAKQRSERRNIHSECEQVEEIDTANGK</sequence>
<dbReference type="PANTHER" id="PTHR45826">
    <property type="entry name" value="POLYAMINE TRANSPORTER PUT1"/>
    <property type="match status" value="1"/>
</dbReference>
<keyword evidence="2" id="KW-0813">Transport</keyword>
<reference evidence="10" key="2">
    <citation type="submission" date="2021-04" db="EMBL/GenBank/DDBJ databases">
        <authorList>
            <person name="Podell S."/>
        </authorList>
    </citation>
    <scope>NUCLEOTIDE SEQUENCE</scope>
    <source>
        <strain evidence="10">Hildebrandi</strain>
    </source>
</reference>
<keyword evidence="5 9" id="KW-1133">Transmembrane helix</keyword>
<evidence type="ECO:0000256" key="9">
    <source>
        <dbReference type="SAM" id="Phobius"/>
    </source>
</evidence>
<dbReference type="Proteomes" id="UP000693970">
    <property type="component" value="Unassembled WGS sequence"/>
</dbReference>
<name>A0A9K3LX60_9STRA</name>
<evidence type="ECO:0000256" key="5">
    <source>
        <dbReference type="ARBA" id="ARBA00022989"/>
    </source>
</evidence>
<evidence type="ECO:0000256" key="1">
    <source>
        <dbReference type="ARBA" id="ARBA00004651"/>
    </source>
</evidence>
<feature type="compositionally biased region" description="Basic and acidic residues" evidence="8">
    <location>
        <begin position="1"/>
        <end position="14"/>
    </location>
</feature>
<feature type="transmembrane region" description="Helical" evidence="9">
    <location>
        <begin position="280"/>
        <end position="297"/>
    </location>
</feature>
<feature type="transmembrane region" description="Helical" evidence="9">
    <location>
        <begin position="246"/>
        <end position="268"/>
    </location>
</feature>
<keyword evidence="4 9" id="KW-0812">Transmembrane</keyword>
<feature type="transmembrane region" description="Helical" evidence="9">
    <location>
        <begin position="557"/>
        <end position="578"/>
    </location>
</feature>
<evidence type="ECO:0000256" key="4">
    <source>
        <dbReference type="ARBA" id="ARBA00022692"/>
    </source>
</evidence>
<feature type="transmembrane region" description="Helical" evidence="9">
    <location>
        <begin position="445"/>
        <end position="466"/>
    </location>
</feature>
<comment type="subcellular location">
    <subcellularLocation>
        <location evidence="1">Cell membrane</location>
        <topology evidence="1">Multi-pass membrane protein</topology>
    </subcellularLocation>
</comment>
<dbReference type="PANTHER" id="PTHR45826:SF2">
    <property type="entry name" value="AMINO ACID TRANSPORTER"/>
    <property type="match status" value="1"/>
</dbReference>
<organism evidence="10 11">
    <name type="scientific">Nitzschia inconspicua</name>
    <dbReference type="NCBI Taxonomy" id="303405"/>
    <lineage>
        <taxon>Eukaryota</taxon>
        <taxon>Sar</taxon>
        <taxon>Stramenopiles</taxon>
        <taxon>Ochrophyta</taxon>
        <taxon>Bacillariophyta</taxon>
        <taxon>Bacillariophyceae</taxon>
        <taxon>Bacillariophycidae</taxon>
        <taxon>Bacillariales</taxon>
        <taxon>Bacillariaceae</taxon>
        <taxon>Nitzschia</taxon>
    </lineage>
</organism>
<feature type="transmembrane region" description="Helical" evidence="9">
    <location>
        <begin position="192"/>
        <end position="209"/>
    </location>
</feature>
<comment type="caution">
    <text evidence="10">The sequence shown here is derived from an EMBL/GenBank/DDBJ whole genome shotgun (WGS) entry which is preliminary data.</text>
</comment>
<dbReference type="Pfam" id="PF13520">
    <property type="entry name" value="AA_permease_2"/>
    <property type="match status" value="1"/>
</dbReference>
<evidence type="ECO:0000256" key="8">
    <source>
        <dbReference type="SAM" id="MobiDB-lite"/>
    </source>
</evidence>
<evidence type="ECO:0000256" key="2">
    <source>
        <dbReference type="ARBA" id="ARBA00022448"/>
    </source>
</evidence>
<evidence type="ECO:0000313" key="11">
    <source>
        <dbReference type="Proteomes" id="UP000693970"/>
    </source>
</evidence>
<dbReference type="AlphaFoldDB" id="A0A9K3LX60"/>
<proteinExistence type="inferred from homology"/>
<feature type="transmembrane region" description="Helical" evidence="9">
    <location>
        <begin position="498"/>
        <end position="515"/>
    </location>
</feature>
<feature type="transmembrane region" description="Helical" evidence="9">
    <location>
        <begin position="584"/>
        <end position="602"/>
    </location>
</feature>
<evidence type="ECO:0000256" key="7">
    <source>
        <dbReference type="ARBA" id="ARBA00024041"/>
    </source>
</evidence>
<feature type="transmembrane region" description="Helical" evidence="9">
    <location>
        <begin position="309"/>
        <end position="329"/>
    </location>
</feature>
<dbReference type="InterPro" id="IPR002293">
    <property type="entry name" value="AA/rel_permease1"/>
</dbReference>
<feature type="transmembrane region" description="Helical" evidence="9">
    <location>
        <begin position="527"/>
        <end position="545"/>
    </location>
</feature>
<protein>
    <submittedName>
        <fullName evidence="10">Ethanolamine transporter</fullName>
    </submittedName>
</protein>
<feature type="compositionally biased region" description="Basic and acidic residues" evidence="8">
    <location>
        <begin position="38"/>
        <end position="49"/>
    </location>
</feature>
<accession>A0A9K3LX60</accession>
<feature type="region of interest" description="Disordered" evidence="8">
    <location>
        <begin position="1"/>
        <end position="62"/>
    </location>
</feature>
<gene>
    <name evidence="10" type="ORF">IV203_031479</name>
</gene>
<keyword evidence="6 9" id="KW-0472">Membrane</keyword>
<evidence type="ECO:0000256" key="3">
    <source>
        <dbReference type="ARBA" id="ARBA00022475"/>
    </source>
</evidence>
<dbReference type="InterPro" id="IPR044566">
    <property type="entry name" value="RMV1-like"/>
</dbReference>
<comment type="similarity">
    <text evidence="7">Belongs to the amino acid-polyamine-organocation (APC) superfamily. Polyamine:cation symporter (PHS) (TC 2.A.3.12) family.</text>
</comment>
<dbReference type="EMBL" id="JAGRRH010000006">
    <property type="protein sequence ID" value="KAG7368736.1"/>
    <property type="molecule type" value="Genomic_DNA"/>
</dbReference>
<evidence type="ECO:0000256" key="6">
    <source>
        <dbReference type="ARBA" id="ARBA00023136"/>
    </source>
</evidence>
<reference evidence="10" key="1">
    <citation type="journal article" date="2021" name="Sci. Rep.">
        <title>Diploid genomic architecture of Nitzschia inconspicua, an elite biomass production diatom.</title>
        <authorList>
            <person name="Oliver A."/>
            <person name="Podell S."/>
            <person name="Pinowska A."/>
            <person name="Traller J.C."/>
            <person name="Smith S.R."/>
            <person name="McClure R."/>
            <person name="Beliaev A."/>
            <person name="Bohutskyi P."/>
            <person name="Hill E.A."/>
            <person name="Rabines A."/>
            <person name="Zheng H."/>
            <person name="Allen L.Z."/>
            <person name="Kuo A."/>
            <person name="Grigoriev I.V."/>
            <person name="Allen A.E."/>
            <person name="Hazlebeck D."/>
            <person name="Allen E.E."/>
        </authorList>
    </citation>
    <scope>NUCLEOTIDE SEQUENCE</scope>
    <source>
        <strain evidence="10">Hildebrandi</strain>
    </source>
</reference>
<keyword evidence="3" id="KW-1003">Cell membrane</keyword>
<keyword evidence="11" id="KW-1185">Reference proteome</keyword>
<dbReference type="GO" id="GO:0005886">
    <property type="term" value="C:plasma membrane"/>
    <property type="evidence" value="ECO:0007669"/>
    <property type="project" value="UniProtKB-SubCell"/>
</dbReference>
<dbReference type="OrthoDB" id="5982228at2759"/>
<feature type="transmembrane region" description="Helical" evidence="9">
    <location>
        <begin position="403"/>
        <end position="425"/>
    </location>
</feature>
<dbReference type="GO" id="GO:0015203">
    <property type="term" value="F:polyamine transmembrane transporter activity"/>
    <property type="evidence" value="ECO:0007669"/>
    <property type="project" value="UniProtKB-ARBA"/>
</dbReference>
<evidence type="ECO:0000313" key="10">
    <source>
        <dbReference type="EMBL" id="KAG7368736.1"/>
    </source>
</evidence>